<reference evidence="11 12" key="1">
    <citation type="submission" date="2017-04" db="EMBL/GenBank/DDBJ databases">
        <title>Draft genome sequence of Tuber borchii Vittad., a whitish edible truffle.</title>
        <authorList>
            <consortium name="DOE Joint Genome Institute"/>
            <person name="Murat C."/>
            <person name="Kuo A."/>
            <person name="Barry K.W."/>
            <person name="Clum A."/>
            <person name="Dockter R.B."/>
            <person name="Fauchery L."/>
            <person name="Iotti M."/>
            <person name="Kohler A."/>
            <person name="Labutti K."/>
            <person name="Lindquist E.A."/>
            <person name="Lipzen A."/>
            <person name="Ohm R.A."/>
            <person name="Wang M."/>
            <person name="Grigoriev I.V."/>
            <person name="Zambonelli A."/>
            <person name="Martin F.M."/>
        </authorList>
    </citation>
    <scope>NUCLEOTIDE SEQUENCE [LARGE SCALE GENOMIC DNA]</scope>
    <source>
        <strain evidence="11 12">Tbo3840</strain>
    </source>
</reference>
<evidence type="ECO:0000256" key="6">
    <source>
        <dbReference type="ARBA" id="ARBA00022833"/>
    </source>
</evidence>
<dbReference type="InterPro" id="IPR013785">
    <property type="entry name" value="Aldolase_TIM"/>
</dbReference>
<evidence type="ECO:0000256" key="7">
    <source>
        <dbReference type="ARBA" id="ARBA00023152"/>
    </source>
</evidence>
<dbReference type="Gene3D" id="3.20.20.70">
    <property type="entry name" value="Aldolase class I"/>
    <property type="match status" value="1"/>
</dbReference>
<comment type="catalytic activity">
    <reaction evidence="1 9">
        <text>beta-D-fructose 1,6-bisphosphate = D-glyceraldehyde 3-phosphate + dihydroxyacetone phosphate</text>
        <dbReference type="Rhea" id="RHEA:14729"/>
        <dbReference type="ChEBI" id="CHEBI:32966"/>
        <dbReference type="ChEBI" id="CHEBI:57642"/>
        <dbReference type="ChEBI" id="CHEBI:59776"/>
        <dbReference type="EC" id="4.1.2.13"/>
    </reaction>
</comment>
<keyword evidence="5 9" id="KW-0479">Metal-binding</keyword>
<dbReference type="InterPro" id="IPR000771">
    <property type="entry name" value="FBA_II"/>
</dbReference>
<evidence type="ECO:0000256" key="2">
    <source>
        <dbReference type="ARBA" id="ARBA00004714"/>
    </source>
</evidence>
<comment type="cofactor">
    <cofactor evidence="9">
        <name>Zn(2+)</name>
        <dbReference type="ChEBI" id="CHEBI:29105"/>
    </cofactor>
    <text evidence="9">Binds 2 Zn(2+) ions per subunit. One is catalytic and the other provides a structural contribution.</text>
</comment>
<evidence type="ECO:0000256" key="9">
    <source>
        <dbReference type="RuleBase" id="RU366023"/>
    </source>
</evidence>
<evidence type="ECO:0000256" key="5">
    <source>
        <dbReference type="ARBA" id="ARBA00022723"/>
    </source>
</evidence>
<evidence type="ECO:0000256" key="1">
    <source>
        <dbReference type="ARBA" id="ARBA00000441"/>
    </source>
</evidence>
<dbReference type="Pfam" id="PF01116">
    <property type="entry name" value="F_bP_aldolase"/>
    <property type="match status" value="1"/>
</dbReference>
<dbReference type="AlphaFoldDB" id="A0A2T7A993"/>
<name>A0A2T7A993_TUBBO</name>
<dbReference type="EMBL" id="NESQ01000001">
    <property type="protein sequence ID" value="PUU84299.1"/>
    <property type="molecule type" value="Genomic_DNA"/>
</dbReference>
<dbReference type="GO" id="GO:0006096">
    <property type="term" value="P:glycolytic process"/>
    <property type="evidence" value="ECO:0007669"/>
    <property type="project" value="UniProtKB-UniPathway"/>
</dbReference>
<dbReference type="GO" id="GO:0006094">
    <property type="term" value="P:gluconeogenesis"/>
    <property type="evidence" value="ECO:0007669"/>
    <property type="project" value="TreeGrafter"/>
</dbReference>
<dbReference type="Proteomes" id="UP000244722">
    <property type="component" value="Unassembled WGS sequence"/>
</dbReference>
<dbReference type="PANTHER" id="PTHR30559:SF0">
    <property type="entry name" value="FRUCTOSE-BISPHOSPHATE ALDOLASE"/>
    <property type="match status" value="1"/>
</dbReference>
<dbReference type="UniPathway" id="UPA00109">
    <property type="reaction ID" value="UER00183"/>
</dbReference>
<keyword evidence="8 9" id="KW-0456">Lyase</keyword>
<gene>
    <name evidence="11" type="ORF">B9Z19DRAFT_1098103</name>
</gene>
<protein>
    <recommendedName>
        <fullName evidence="4 9">Fructose-bisphosphate aldolase</fullName>
        <shortName evidence="9">FBP aldolase</shortName>
        <ecNumber evidence="4 9">4.1.2.13</ecNumber>
    </recommendedName>
</protein>
<keyword evidence="7 9" id="KW-0324">Glycolysis</keyword>
<dbReference type="GO" id="GO:0005829">
    <property type="term" value="C:cytosol"/>
    <property type="evidence" value="ECO:0007669"/>
    <property type="project" value="TreeGrafter"/>
</dbReference>
<comment type="function">
    <text evidence="9">Catalyzes the aldol condensation of dihydroxyacetone phosphate (DHAP or glycerone-phosphate) with glyceraldehyde 3-phosphate (G3P) to form fructose 1,6-bisphosphate (FBP) in gluconeogenesis and the reverse reaction in glycolysis.</text>
</comment>
<feature type="region of interest" description="Disordered" evidence="10">
    <location>
        <begin position="88"/>
        <end position="110"/>
    </location>
</feature>
<dbReference type="InterPro" id="IPR006411">
    <property type="entry name" value="Fruct_bisP_bact"/>
</dbReference>
<comment type="pathway">
    <text evidence="2 9">Carbohydrate degradation; glycolysis; D-glyceraldehyde 3-phosphate and glycerone phosphate from D-glucose: step 4/4.</text>
</comment>
<dbReference type="PANTHER" id="PTHR30559">
    <property type="entry name" value="FRUCTOSE-BISPHOSPHATE ALDOLASE CLASS 2"/>
    <property type="match status" value="1"/>
</dbReference>
<keyword evidence="6 9" id="KW-0862">Zinc</keyword>
<evidence type="ECO:0000313" key="12">
    <source>
        <dbReference type="Proteomes" id="UP000244722"/>
    </source>
</evidence>
<evidence type="ECO:0000256" key="3">
    <source>
        <dbReference type="ARBA" id="ARBA00005812"/>
    </source>
</evidence>
<feature type="compositionally biased region" description="Basic and acidic residues" evidence="10">
    <location>
        <begin position="88"/>
        <end position="98"/>
    </location>
</feature>
<proteinExistence type="inferred from homology"/>
<comment type="similarity">
    <text evidence="3 9">Belongs to the class II fructose-bisphosphate aldolase family.</text>
</comment>
<evidence type="ECO:0000256" key="10">
    <source>
        <dbReference type="SAM" id="MobiDB-lite"/>
    </source>
</evidence>
<dbReference type="SUPFAM" id="SSF51569">
    <property type="entry name" value="Aldolase"/>
    <property type="match status" value="1"/>
</dbReference>
<sequence>MGALDVLTRKSGVIVGDDVLDMTLAHEFLTRSRTYITSSTVVAALEAARGAHSSPARVYPTATKRSIYCTRYQNPAILDTHEPLRKEAPPLARRDCYPQRKHTSPPTGNHLLIGVDNTGVDNSALYCTQPEDIWEVYSITLAPGSLYYSIAVGLRECGGVYKPGHVRLHPELLGKHQESTKGKIRVEGEKGKKEEKPLFLVFYGGSGSTKAEFEAAIGHGVVKGNLYAYSTGIRDFIRKLSIPFLLYLPTHTRPANNPDPRVWAREGEKTMCARVKEALHDFNTANQL</sequence>
<comment type="caution">
    <text evidence="11">The sequence shown here is derived from an EMBL/GenBank/DDBJ whole genome shotgun (WGS) entry which is preliminary data.</text>
</comment>
<dbReference type="EC" id="4.1.2.13" evidence="4 9"/>
<evidence type="ECO:0000256" key="4">
    <source>
        <dbReference type="ARBA" id="ARBA00013068"/>
    </source>
</evidence>
<organism evidence="11 12">
    <name type="scientific">Tuber borchii</name>
    <name type="common">White truffle</name>
    <dbReference type="NCBI Taxonomy" id="42251"/>
    <lineage>
        <taxon>Eukaryota</taxon>
        <taxon>Fungi</taxon>
        <taxon>Dikarya</taxon>
        <taxon>Ascomycota</taxon>
        <taxon>Pezizomycotina</taxon>
        <taxon>Pezizomycetes</taxon>
        <taxon>Pezizales</taxon>
        <taxon>Tuberaceae</taxon>
        <taxon>Tuber</taxon>
    </lineage>
</organism>
<evidence type="ECO:0000256" key="8">
    <source>
        <dbReference type="ARBA" id="ARBA00023239"/>
    </source>
</evidence>
<keyword evidence="12" id="KW-1185">Reference proteome</keyword>
<evidence type="ECO:0000313" key="11">
    <source>
        <dbReference type="EMBL" id="PUU84299.1"/>
    </source>
</evidence>
<dbReference type="OrthoDB" id="35652at2759"/>
<dbReference type="GO" id="GO:0008270">
    <property type="term" value="F:zinc ion binding"/>
    <property type="evidence" value="ECO:0007669"/>
    <property type="project" value="UniProtKB-UniRule"/>
</dbReference>
<dbReference type="GO" id="GO:0004332">
    <property type="term" value="F:fructose-bisphosphate aldolase activity"/>
    <property type="evidence" value="ECO:0007669"/>
    <property type="project" value="UniProtKB-EC"/>
</dbReference>
<dbReference type="STRING" id="42251.A0A2T7A993"/>
<accession>A0A2T7A993</accession>